<evidence type="ECO:0000256" key="1">
    <source>
        <dbReference type="SAM" id="MobiDB-lite"/>
    </source>
</evidence>
<dbReference type="OrthoDB" id="1678912at2759"/>
<feature type="domain" description="JmjC" evidence="3">
    <location>
        <begin position="79"/>
        <end position="227"/>
    </location>
</feature>
<feature type="chain" id="PRO_5040334059" description="JmjC domain-containing protein" evidence="2">
    <location>
        <begin position="23"/>
        <end position="285"/>
    </location>
</feature>
<dbReference type="Proteomes" id="UP001153076">
    <property type="component" value="Unassembled WGS sequence"/>
</dbReference>
<dbReference type="GO" id="GO:0034647">
    <property type="term" value="F:histone H3K4me/H3K4me2/H3K4me3 demethylase activity"/>
    <property type="evidence" value="ECO:0007669"/>
    <property type="project" value="TreeGrafter"/>
</dbReference>
<dbReference type="Gene3D" id="2.60.120.650">
    <property type="entry name" value="Cupin"/>
    <property type="match status" value="1"/>
</dbReference>
<feature type="compositionally biased region" description="Basic and acidic residues" evidence="1">
    <location>
        <begin position="37"/>
        <end position="55"/>
    </location>
</feature>
<feature type="signal peptide" evidence="2">
    <location>
        <begin position="1"/>
        <end position="22"/>
    </location>
</feature>
<dbReference type="InterPro" id="IPR003347">
    <property type="entry name" value="JmjC_dom"/>
</dbReference>
<accession>A0A9Q1JQC9</accession>
<keyword evidence="5" id="KW-1185">Reference proteome</keyword>
<reference evidence="4" key="1">
    <citation type="submission" date="2022-04" db="EMBL/GenBank/DDBJ databases">
        <title>Carnegiea gigantea Genome sequencing and assembly v2.</title>
        <authorList>
            <person name="Copetti D."/>
            <person name="Sanderson M.J."/>
            <person name="Burquez A."/>
            <person name="Wojciechowski M.F."/>
        </authorList>
    </citation>
    <scope>NUCLEOTIDE SEQUENCE</scope>
    <source>
        <strain evidence="4">SGP5-SGP5p</strain>
        <tissue evidence="4">Aerial part</tissue>
    </source>
</reference>
<proteinExistence type="predicted"/>
<organism evidence="4 5">
    <name type="scientific">Carnegiea gigantea</name>
    <dbReference type="NCBI Taxonomy" id="171969"/>
    <lineage>
        <taxon>Eukaryota</taxon>
        <taxon>Viridiplantae</taxon>
        <taxon>Streptophyta</taxon>
        <taxon>Embryophyta</taxon>
        <taxon>Tracheophyta</taxon>
        <taxon>Spermatophyta</taxon>
        <taxon>Magnoliopsida</taxon>
        <taxon>eudicotyledons</taxon>
        <taxon>Gunneridae</taxon>
        <taxon>Pentapetalae</taxon>
        <taxon>Caryophyllales</taxon>
        <taxon>Cactineae</taxon>
        <taxon>Cactaceae</taxon>
        <taxon>Cactoideae</taxon>
        <taxon>Echinocereeae</taxon>
        <taxon>Carnegiea</taxon>
    </lineage>
</organism>
<dbReference type="Pfam" id="PF02373">
    <property type="entry name" value="JmjC"/>
    <property type="match status" value="1"/>
</dbReference>
<dbReference type="SMART" id="SM00558">
    <property type="entry name" value="JmjC"/>
    <property type="match status" value="1"/>
</dbReference>
<comment type="caution">
    <text evidence="4">The sequence shown here is derived from an EMBL/GenBank/DDBJ whole genome shotgun (WGS) entry which is preliminary data.</text>
</comment>
<dbReference type="GO" id="GO:0010468">
    <property type="term" value="P:regulation of gene expression"/>
    <property type="evidence" value="ECO:0007669"/>
    <property type="project" value="TreeGrafter"/>
</dbReference>
<dbReference type="EMBL" id="JAKOGI010000941">
    <property type="protein sequence ID" value="KAJ8429063.1"/>
    <property type="molecule type" value="Genomic_DNA"/>
</dbReference>
<protein>
    <recommendedName>
        <fullName evidence="3">JmjC domain-containing protein</fullName>
    </recommendedName>
</protein>
<evidence type="ECO:0000313" key="4">
    <source>
        <dbReference type="EMBL" id="KAJ8429063.1"/>
    </source>
</evidence>
<evidence type="ECO:0000313" key="5">
    <source>
        <dbReference type="Proteomes" id="UP001153076"/>
    </source>
</evidence>
<dbReference type="GO" id="GO:0005634">
    <property type="term" value="C:nucleus"/>
    <property type="evidence" value="ECO:0007669"/>
    <property type="project" value="TreeGrafter"/>
</dbReference>
<dbReference type="SUPFAM" id="SSF51197">
    <property type="entry name" value="Clavaminate synthase-like"/>
    <property type="match status" value="1"/>
</dbReference>
<feature type="region of interest" description="Disordered" evidence="1">
    <location>
        <begin position="22"/>
        <end position="55"/>
    </location>
</feature>
<dbReference type="PROSITE" id="PS51184">
    <property type="entry name" value="JMJC"/>
    <property type="match status" value="1"/>
</dbReference>
<name>A0A9Q1JQC9_9CARY</name>
<dbReference type="AlphaFoldDB" id="A0A9Q1JQC9"/>
<dbReference type="PANTHER" id="PTHR10694:SF54">
    <property type="entry name" value="INACTIVE LYSINE-SPECIFIC DEMETHYLASE JMJ19-RELATED"/>
    <property type="match status" value="1"/>
</dbReference>
<dbReference type="PANTHER" id="PTHR10694">
    <property type="entry name" value="LYSINE-SPECIFIC DEMETHYLASE"/>
    <property type="match status" value="1"/>
</dbReference>
<sequence>MVNVKHLISLIAIFDACNDVESEQGNNGRGRAHIREKKREDDGKIGGDGREGNVNMGKEEREAELLRIRREYKTSHLLPLIVTWSSLALCPAWSALAHSIGLPTHRGTALNSPSVLLRPQCCAHIWVHFNTVAEHRLHKLHYLHLGAPRIWYGTSSCDSSKFELSPATLKSNDIPVYRCVQHPREFVVFLPSAYHSGFDCGFNFSASAVLAPLDWLPHGLISIELYREQRRKTSISLNRMLLRAANEAVKAQWECLLRGIFLTKQTSISSLSLGCKPQCAINSTL</sequence>
<dbReference type="GO" id="GO:0000785">
    <property type="term" value="C:chromatin"/>
    <property type="evidence" value="ECO:0007669"/>
    <property type="project" value="TreeGrafter"/>
</dbReference>
<keyword evidence="2" id="KW-0732">Signal</keyword>
<gene>
    <name evidence="4" type="ORF">Cgig2_025052</name>
</gene>
<evidence type="ECO:0000259" key="3">
    <source>
        <dbReference type="PROSITE" id="PS51184"/>
    </source>
</evidence>
<evidence type="ECO:0000256" key="2">
    <source>
        <dbReference type="SAM" id="SignalP"/>
    </source>
</evidence>